<dbReference type="SUPFAM" id="SSF161111">
    <property type="entry name" value="Cation efflux protein transmembrane domain-like"/>
    <property type="match status" value="1"/>
</dbReference>
<dbReference type="Proteomes" id="UP000001901">
    <property type="component" value="Chromosome"/>
</dbReference>
<feature type="transmembrane region" description="Helical" evidence="6">
    <location>
        <begin position="81"/>
        <end position="100"/>
    </location>
</feature>
<name>D2RGZ5_ARCPA</name>
<dbReference type="InterPro" id="IPR027469">
    <property type="entry name" value="Cation_efflux_TMD_sf"/>
</dbReference>
<reference evidence="9 10" key="1">
    <citation type="journal article" date="2010" name="Stand. Genomic Sci.">
        <title>Complete genome sequence of Archaeoglobus profundus type strain (AV18).</title>
        <authorList>
            <person name="von Jan M."/>
            <person name="Lapidus A."/>
            <person name="Del Rio T.G."/>
            <person name="Copeland A."/>
            <person name="Tice H."/>
            <person name="Cheng J.F."/>
            <person name="Lucas S."/>
            <person name="Chen F."/>
            <person name="Nolan M."/>
            <person name="Goodwin L."/>
            <person name="Han C."/>
            <person name="Pitluck S."/>
            <person name="Liolios K."/>
            <person name="Ivanova N."/>
            <person name="Mavromatis K."/>
            <person name="Ovchinnikova G."/>
            <person name="Chertkov O."/>
            <person name="Pati A."/>
            <person name="Chen A."/>
            <person name="Palaniappan K."/>
            <person name="Land M."/>
            <person name="Hauser L."/>
            <person name="Chang Y.J."/>
            <person name="Jeffries C.D."/>
            <person name="Saunders E."/>
            <person name="Brettin T."/>
            <person name="Detter J.C."/>
            <person name="Chain P."/>
            <person name="Eichinger K."/>
            <person name="Huber H."/>
            <person name="Spring S."/>
            <person name="Rohde M."/>
            <person name="Goker M."/>
            <person name="Wirth R."/>
            <person name="Woyke T."/>
            <person name="Bristow J."/>
            <person name="Eisen J.A."/>
            <person name="Markowitz V."/>
            <person name="Hugenholtz P."/>
            <person name="Kyrpides N.C."/>
            <person name="Klenk H.P."/>
        </authorList>
    </citation>
    <scope>NUCLEOTIDE SEQUENCE [LARGE SCALE GENOMIC DNA]</scope>
    <source>
        <strain evidence="10">DSM 5631 / JCM 9629 / NBRC 100127 / Av18</strain>
    </source>
</reference>
<evidence type="ECO:0000313" key="10">
    <source>
        <dbReference type="Proteomes" id="UP000001901"/>
    </source>
</evidence>
<evidence type="ECO:0000256" key="6">
    <source>
        <dbReference type="SAM" id="Phobius"/>
    </source>
</evidence>
<gene>
    <name evidence="9" type="ordered locus">Arcpr_0504</name>
</gene>
<dbReference type="InterPro" id="IPR050291">
    <property type="entry name" value="CDF_Transporter"/>
</dbReference>
<dbReference type="InterPro" id="IPR027470">
    <property type="entry name" value="Cation_efflux_CTD"/>
</dbReference>
<keyword evidence="4 6" id="KW-1133">Transmembrane helix</keyword>
<protein>
    <submittedName>
        <fullName evidence="9">Cation diffusion facilitator family transporter</fullName>
    </submittedName>
</protein>
<accession>D2RGZ5</accession>
<dbReference type="Pfam" id="PF01545">
    <property type="entry name" value="Cation_efflux"/>
    <property type="match status" value="1"/>
</dbReference>
<dbReference type="eggNOG" id="arCOG01474">
    <property type="taxonomic scope" value="Archaea"/>
</dbReference>
<dbReference type="InterPro" id="IPR002524">
    <property type="entry name" value="Cation_efflux"/>
</dbReference>
<dbReference type="AlphaFoldDB" id="D2RGZ5"/>
<comment type="subcellular location">
    <subcellularLocation>
        <location evidence="1">Membrane</location>
        <topology evidence="1">Multi-pass membrane protein</topology>
    </subcellularLocation>
</comment>
<dbReference type="SUPFAM" id="SSF160240">
    <property type="entry name" value="Cation efflux protein cytoplasmic domain-like"/>
    <property type="match status" value="1"/>
</dbReference>
<dbReference type="Gene3D" id="3.30.70.1350">
    <property type="entry name" value="Cation efflux protein, cytoplasmic domain"/>
    <property type="match status" value="1"/>
</dbReference>
<dbReference type="HOGENOM" id="CLU_013430_3_4_2"/>
<feature type="transmembrane region" description="Helical" evidence="6">
    <location>
        <begin position="120"/>
        <end position="143"/>
    </location>
</feature>
<proteinExistence type="predicted"/>
<evidence type="ECO:0000256" key="5">
    <source>
        <dbReference type="ARBA" id="ARBA00023136"/>
    </source>
</evidence>
<sequence length="305" mass="34393">MHLHDRYLSFNRKVKVAFAVYTIIAILKLVCYFLTGFLVMFAEFLHNLVDITIFSTIVYTRKLSEKPPDSTHPFGHGLAQNVGSVVISVVFVTVIALELVREGIERILHPYTGHFPELAITVLIFSLVASSILYVIFGSEIVAERATRAELYNDILSNVGALAGILLTSVGYPRADGFLTIFIAFLICRNGYRLFKENVTYLLGKSPDEEVYVKIKEITESFPEVLDVHDIIAIYTGENSLHVDMHVTVRGDMKVKEADELTKRIAKKLMENIPEISYVLIHVCAERGEIVKSTSNNVMRKVYDM</sequence>
<keyword evidence="3 6" id="KW-0812">Transmembrane</keyword>
<dbReference type="RefSeq" id="WP_012939906.1">
    <property type="nucleotide sequence ID" value="NC_013741.1"/>
</dbReference>
<organism evidence="9 10">
    <name type="scientific">Archaeoglobus profundus (strain DSM 5631 / JCM 9629 / NBRC 100127 / Av18)</name>
    <dbReference type="NCBI Taxonomy" id="572546"/>
    <lineage>
        <taxon>Archaea</taxon>
        <taxon>Methanobacteriati</taxon>
        <taxon>Methanobacteriota</taxon>
        <taxon>Archaeoglobi</taxon>
        <taxon>Archaeoglobales</taxon>
        <taxon>Archaeoglobaceae</taxon>
        <taxon>Archaeoglobus</taxon>
    </lineage>
</organism>
<evidence type="ECO:0000256" key="3">
    <source>
        <dbReference type="ARBA" id="ARBA00022692"/>
    </source>
</evidence>
<dbReference type="PANTHER" id="PTHR43840:SF15">
    <property type="entry name" value="MITOCHONDRIAL METAL TRANSPORTER 1-RELATED"/>
    <property type="match status" value="1"/>
</dbReference>
<feature type="domain" description="Cation efflux protein transmembrane" evidence="7">
    <location>
        <begin position="14"/>
        <end position="203"/>
    </location>
</feature>
<dbReference type="KEGG" id="apo:Arcpr_0504"/>
<dbReference type="GO" id="GO:0016020">
    <property type="term" value="C:membrane"/>
    <property type="evidence" value="ECO:0007669"/>
    <property type="project" value="UniProtKB-SubCell"/>
</dbReference>
<dbReference type="PANTHER" id="PTHR43840">
    <property type="entry name" value="MITOCHONDRIAL METAL TRANSPORTER 1-RELATED"/>
    <property type="match status" value="1"/>
</dbReference>
<keyword evidence="10" id="KW-1185">Reference proteome</keyword>
<evidence type="ECO:0000256" key="4">
    <source>
        <dbReference type="ARBA" id="ARBA00022989"/>
    </source>
</evidence>
<dbReference type="STRING" id="572546.Arcpr_0504"/>
<dbReference type="OrthoDB" id="8907at2157"/>
<keyword evidence="2" id="KW-0813">Transport</keyword>
<dbReference type="GeneID" id="8739163"/>
<evidence type="ECO:0000256" key="2">
    <source>
        <dbReference type="ARBA" id="ARBA00022448"/>
    </source>
</evidence>
<feature type="transmembrane region" description="Helical" evidence="6">
    <location>
        <begin position="16"/>
        <end position="38"/>
    </location>
</feature>
<dbReference type="InterPro" id="IPR058533">
    <property type="entry name" value="Cation_efflux_TM"/>
</dbReference>
<evidence type="ECO:0000259" key="8">
    <source>
        <dbReference type="Pfam" id="PF16916"/>
    </source>
</evidence>
<dbReference type="Pfam" id="PF16916">
    <property type="entry name" value="ZT_dimer"/>
    <property type="match status" value="1"/>
</dbReference>
<dbReference type="EMBL" id="CP001857">
    <property type="protein sequence ID" value="ADB57570.1"/>
    <property type="molecule type" value="Genomic_DNA"/>
</dbReference>
<dbReference type="NCBIfam" id="TIGR01297">
    <property type="entry name" value="CDF"/>
    <property type="match status" value="1"/>
</dbReference>
<dbReference type="Gene3D" id="1.20.1510.10">
    <property type="entry name" value="Cation efflux protein transmembrane domain"/>
    <property type="match status" value="1"/>
</dbReference>
<evidence type="ECO:0000259" key="7">
    <source>
        <dbReference type="Pfam" id="PF01545"/>
    </source>
</evidence>
<evidence type="ECO:0000256" key="1">
    <source>
        <dbReference type="ARBA" id="ARBA00004141"/>
    </source>
</evidence>
<evidence type="ECO:0000313" key="9">
    <source>
        <dbReference type="EMBL" id="ADB57570.1"/>
    </source>
</evidence>
<feature type="domain" description="Cation efflux protein cytoplasmic" evidence="8">
    <location>
        <begin position="207"/>
        <end position="284"/>
    </location>
</feature>
<keyword evidence="5 6" id="KW-0472">Membrane</keyword>
<dbReference type="GO" id="GO:0008324">
    <property type="term" value="F:monoatomic cation transmembrane transporter activity"/>
    <property type="evidence" value="ECO:0007669"/>
    <property type="project" value="InterPro"/>
</dbReference>
<dbReference type="InterPro" id="IPR036837">
    <property type="entry name" value="Cation_efflux_CTD_sf"/>
</dbReference>
<dbReference type="PaxDb" id="572546-Arcpr_0504"/>